<proteinExistence type="predicted"/>
<reference evidence="1" key="1">
    <citation type="submission" date="2020-06" db="EMBL/GenBank/DDBJ databases">
        <title>WGS assembly of Ceratodon purpureus strain R40.</title>
        <authorList>
            <person name="Carey S.B."/>
            <person name="Jenkins J."/>
            <person name="Shu S."/>
            <person name="Lovell J.T."/>
            <person name="Sreedasyam A."/>
            <person name="Maumus F."/>
            <person name="Tiley G.P."/>
            <person name="Fernandez-Pozo N."/>
            <person name="Barry K."/>
            <person name="Chen C."/>
            <person name="Wang M."/>
            <person name="Lipzen A."/>
            <person name="Daum C."/>
            <person name="Saski C.A."/>
            <person name="Payton A.C."/>
            <person name="Mcbreen J.C."/>
            <person name="Conrad R.E."/>
            <person name="Kollar L.M."/>
            <person name="Olsson S."/>
            <person name="Huttunen S."/>
            <person name="Landis J.B."/>
            <person name="Wickett N.J."/>
            <person name="Johnson M.G."/>
            <person name="Rensing S.A."/>
            <person name="Grimwood J."/>
            <person name="Schmutz J."/>
            <person name="Mcdaniel S.F."/>
        </authorList>
    </citation>
    <scope>NUCLEOTIDE SEQUENCE</scope>
    <source>
        <strain evidence="1">R40</strain>
    </source>
</reference>
<dbReference type="Proteomes" id="UP000822688">
    <property type="component" value="Chromosome 4"/>
</dbReference>
<evidence type="ECO:0000313" key="2">
    <source>
        <dbReference type="Proteomes" id="UP000822688"/>
    </source>
</evidence>
<sequence length="61" mass="7063">MAIDFQDWDGGERVQLSMEAHELPTVVPAKWTPPRCCCRGLSTVNYKGTPQDYRHILIRKF</sequence>
<comment type="caution">
    <text evidence="1">The sequence shown here is derived from an EMBL/GenBank/DDBJ whole genome shotgun (WGS) entry which is preliminary data.</text>
</comment>
<keyword evidence="2" id="KW-1185">Reference proteome</keyword>
<accession>A0A8T0I7Z5</accession>
<protein>
    <submittedName>
        <fullName evidence="1">Uncharacterized protein</fullName>
    </submittedName>
</protein>
<name>A0A8T0I7Z5_CERPU</name>
<organism evidence="1 2">
    <name type="scientific">Ceratodon purpureus</name>
    <name type="common">Fire moss</name>
    <name type="synonym">Dicranum purpureum</name>
    <dbReference type="NCBI Taxonomy" id="3225"/>
    <lineage>
        <taxon>Eukaryota</taxon>
        <taxon>Viridiplantae</taxon>
        <taxon>Streptophyta</taxon>
        <taxon>Embryophyta</taxon>
        <taxon>Bryophyta</taxon>
        <taxon>Bryophytina</taxon>
        <taxon>Bryopsida</taxon>
        <taxon>Dicranidae</taxon>
        <taxon>Pseudoditrichales</taxon>
        <taxon>Ditrichaceae</taxon>
        <taxon>Ceratodon</taxon>
    </lineage>
</organism>
<gene>
    <name evidence="1" type="ORF">KC19_4G112700</name>
</gene>
<dbReference type="EMBL" id="CM026424">
    <property type="protein sequence ID" value="KAG0579642.1"/>
    <property type="molecule type" value="Genomic_DNA"/>
</dbReference>
<evidence type="ECO:0000313" key="1">
    <source>
        <dbReference type="EMBL" id="KAG0579642.1"/>
    </source>
</evidence>
<dbReference type="AlphaFoldDB" id="A0A8T0I7Z5"/>